<feature type="transmembrane region" description="Helical" evidence="1">
    <location>
        <begin position="154"/>
        <end position="181"/>
    </location>
</feature>
<feature type="transmembrane region" description="Helical" evidence="1">
    <location>
        <begin position="17"/>
        <end position="35"/>
    </location>
</feature>
<keyword evidence="1" id="KW-1133">Transmembrane helix</keyword>
<evidence type="ECO:0000313" key="3">
    <source>
        <dbReference type="Proteomes" id="UP000593564"/>
    </source>
</evidence>
<accession>A0A7J7HEW5</accession>
<reference evidence="2 3" key="2">
    <citation type="submission" date="2020-07" db="EMBL/GenBank/DDBJ databases">
        <title>Genome assembly of wild tea tree DASZ reveals pedigree and selection history of tea varieties.</title>
        <authorList>
            <person name="Zhang W."/>
        </authorList>
    </citation>
    <scope>NUCLEOTIDE SEQUENCE [LARGE SCALE GENOMIC DNA]</scope>
    <source>
        <strain evidence="3">cv. G240</strain>
        <tissue evidence="2">Leaf</tissue>
    </source>
</reference>
<proteinExistence type="predicted"/>
<dbReference type="EMBL" id="JACBKZ010000004">
    <property type="protein sequence ID" value="KAF5951463.1"/>
    <property type="molecule type" value="Genomic_DNA"/>
</dbReference>
<gene>
    <name evidence="2" type="ORF">HYC85_009407</name>
</gene>
<evidence type="ECO:0008006" key="4">
    <source>
        <dbReference type="Google" id="ProtNLM"/>
    </source>
</evidence>
<keyword evidence="1" id="KW-0812">Transmembrane</keyword>
<evidence type="ECO:0000256" key="1">
    <source>
        <dbReference type="SAM" id="Phobius"/>
    </source>
</evidence>
<reference evidence="3" key="1">
    <citation type="journal article" date="2020" name="Nat. Commun.">
        <title>Genome assembly of wild tea tree DASZ reveals pedigree and selection history of tea varieties.</title>
        <authorList>
            <person name="Zhang W."/>
            <person name="Zhang Y."/>
            <person name="Qiu H."/>
            <person name="Guo Y."/>
            <person name="Wan H."/>
            <person name="Zhang X."/>
            <person name="Scossa F."/>
            <person name="Alseekh S."/>
            <person name="Zhang Q."/>
            <person name="Wang P."/>
            <person name="Xu L."/>
            <person name="Schmidt M.H."/>
            <person name="Jia X."/>
            <person name="Li D."/>
            <person name="Zhu A."/>
            <person name="Guo F."/>
            <person name="Chen W."/>
            <person name="Ni D."/>
            <person name="Usadel B."/>
            <person name="Fernie A.R."/>
            <person name="Wen W."/>
        </authorList>
    </citation>
    <scope>NUCLEOTIDE SEQUENCE [LARGE SCALE GENOMIC DNA]</scope>
    <source>
        <strain evidence="3">cv. G240</strain>
    </source>
</reference>
<name>A0A7J7HEW5_CAMSI</name>
<dbReference type="Proteomes" id="UP000593564">
    <property type="component" value="Unassembled WGS sequence"/>
</dbReference>
<keyword evidence="1" id="KW-0472">Membrane</keyword>
<organism evidence="2 3">
    <name type="scientific">Camellia sinensis</name>
    <name type="common">Tea plant</name>
    <name type="synonym">Thea sinensis</name>
    <dbReference type="NCBI Taxonomy" id="4442"/>
    <lineage>
        <taxon>Eukaryota</taxon>
        <taxon>Viridiplantae</taxon>
        <taxon>Streptophyta</taxon>
        <taxon>Embryophyta</taxon>
        <taxon>Tracheophyta</taxon>
        <taxon>Spermatophyta</taxon>
        <taxon>Magnoliopsida</taxon>
        <taxon>eudicotyledons</taxon>
        <taxon>Gunneridae</taxon>
        <taxon>Pentapetalae</taxon>
        <taxon>asterids</taxon>
        <taxon>Ericales</taxon>
        <taxon>Theaceae</taxon>
        <taxon>Camellia</taxon>
    </lineage>
</organism>
<feature type="transmembrane region" description="Helical" evidence="1">
    <location>
        <begin position="118"/>
        <end position="142"/>
    </location>
</feature>
<protein>
    <recommendedName>
        <fullName evidence="4">Transmembrane protein</fullName>
    </recommendedName>
</protein>
<sequence length="211" mass="23496">MNDDESANMQTEIHKDIASIVVSIVPLFMLLWTIYTGSKFATKPNTHGRYNCYTFSIGVFTVVLGLTYIITGLAIVADLALNLTGRLQREEKKIDIQQDLTKMIDGAAKDRKTICKDIALFIVTVVSILLLVWTICTGFRLATEPRIDGKYNHLAFLIGVVTIAFGSIYFIIGLAIVADLAQNLSHKLKQMDKKKEAVIYSCTHADDNYTV</sequence>
<comment type="caution">
    <text evidence="2">The sequence shown here is derived from an EMBL/GenBank/DDBJ whole genome shotgun (WGS) entry which is preliminary data.</text>
</comment>
<dbReference type="AlphaFoldDB" id="A0A7J7HEW5"/>
<evidence type="ECO:0000313" key="2">
    <source>
        <dbReference type="EMBL" id="KAF5951463.1"/>
    </source>
</evidence>
<keyword evidence="3" id="KW-1185">Reference proteome</keyword>
<feature type="transmembrane region" description="Helical" evidence="1">
    <location>
        <begin position="55"/>
        <end position="83"/>
    </location>
</feature>